<feature type="domain" description="Response regulatory" evidence="11">
    <location>
        <begin position="636"/>
        <end position="751"/>
    </location>
</feature>
<dbReference type="GO" id="GO:0043565">
    <property type="term" value="F:sequence-specific DNA binding"/>
    <property type="evidence" value="ECO:0007669"/>
    <property type="project" value="InterPro"/>
</dbReference>
<dbReference type="Gene3D" id="3.40.50.2300">
    <property type="match status" value="1"/>
</dbReference>
<dbReference type="RefSeq" id="WP_093065585.1">
    <property type="nucleotide sequence ID" value="NZ_FNQP01000003.1"/>
</dbReference>
<dbReference type="InterPro" id="IPR001789">
    <property type="entry name" value="Sig_transdc_resp-reg_receiver"/>
</dbReference>
<evidence type="ECO:0000256" key="6">
    <source>
        <dbReference type="ARBA" id="ARBA00023163"/>
    </source>
</evidence>
<keyword evidence="12" id="KW-0418">Kinase</keyword>
<dbReference type="PANTHER" id="PTHR43547">
    <property type="entry name" value="TWO-COMPONENT HISTIDINE KINASE"/>
    <property type="match status" value="1"/>
</dbReference>
<dbReference type="Gene3D" id="1.10.287.130">
    <property type="match status" value="1"/>
</dbReference>
<feature type="domain" description="HTH araC/xylS-type" evidence="9">
    <location>
        <begin position="784"/>
        <end position="884"/>
    </location>
</feature>
<evidence type="ECO:0000259" key="9">
    <source>
        <dbReference type="PROSITE" id="PS01124"/>
    </source>
</evidence>
<accession>A0A1H3XRV2</accession>
<dbReference type="InterPro" id="IPR011006">
    <property type="entry name" value="CheY-like_superfamily"/>
</dbReference>
<dbReference type="EC" id="2.7.13.3" evidence="2"/>
<feature type="transmembrane region" description="Helical" evidence="8">
    <location>
        <begin position="31"/>
        <end position="51"/>
    </location>
</feature>
<dbReference type="Pfam" id="PF00072">
    <property type="entry name" value="Response_reg"/>
    <property type="match status" value="1"/>
</dbReference>
<dbReference type="PROSITE" id="PS50110">
    <property type="entry name" value="RESPONSE_REGULATORY"/>
    <property type="match status" value="1"/>
</dbReference>
<reference evidence="12 13" key="1">
    <citation type="submission" date="2016-10" db="EMBL/GenBank/DDBJ databases">
        <authorList>
            <person name="de Groot N.N."/>
        </authorList>
    </citation>
    <scope>NUCLEOTIDE SEQUENCE [LARGE SCALE GENOMIC DNA]</scope>
    <source>
        <strain evidence="12 13">DSM 21228</strain>
    </source>
</reference>
<feature type="transmembrane region" description="Helical" evidence="8">
    <location>
        <begin position="71"/>
        <end position="89"/>
    </location>
</feature>
<dbReference type="GO" id="GO:0000155">
    <property type="term" value="F:phosphorelay sensor kinase activity"/>
    <property type="evidence" value="ECO:0007669"/>
    <property type="project" value="InterPro"/>
</dbReference>
<dbReference type="InterPro" id="IPR018062">
    <property type="entry name" value="HTH_AraC-typ_CS"/>
</dbReference>
<dbReference type="SMART" id="SM00342">
    <property type="entry name" value="HTH_ARAC"/>
    <property type="match status" value="1"/>
</dbReference>
<keyword evidence="12" id="KW-0808">Transferase</keyword>
<dbReference type="OrthoDB" id="9772100at2"/>
<dbReference type="Pfam" id="PF02518">
    <property type="entry name" value="HATPase_c"/>
    <property type="match status" value="1"/>
</dbReference>
<dbReference type="EMBL" id="FNQP01000003">
    <property type="protein sequence ID" value="SEA02139.1"/>
    <property type="molecule type" value="Genomic_DNA"/>
</dbReference>
<feature type="domain" description="Histidine kinase" evidence="10">
    <location>
        <begin position="358"/>
        <end position="581"/>
    </location>
</feature>
<comment type="catalytic activity">
    <reaction evidence="1">
        <text>ATP + protein L-histidine = ADP + protein N-phospho-L-histidine.</text>
        <dbReference type="EC" id="2.7.13.3"/>
    </reaction>
</comment>
<dbReference type="InterPro" id="IPR003661">
    <property type="entry name" value="HisK_dim/P_dom"/>
</dbReference>
<dbReference type="InterPro" id="IPR003594">
    <property type="entry name" value="HATPase_dom"/>
</dbReference>
<dbReference type="SUPFAM" id="SSF52172">
    <property type="entry name" value="CheY-like"/>
    <property type="match status" value="1"/>
</dbReference>
<keyword evidence="5" id="KW-0238">DNA-binding</keyword>
<evidence type="ECO:0000259" key="11">
    <source>
        <dbReference type="PROSITE" id="PS50110"/>
    </source>
</evidence>
<keyword evidence="8" id="KW-0472">Membrane</keyword>
<dbReference type="SMART" id="SM00387">
    <property type="entry name" value="HATPase_c"/>
    <property type="match status" value="1"/>
</dbReference>
<keyword evidence="6" id="KW-0804">Transcription</keyword>
<dbReference type="PROSITE" id="PS50109">
    <property type="entry name" value="HIS_KIN"/>
    <property type="match status" value="1"/>
</dbReference>
<evidence type="ECO:0000313" key="12">
    <source>
        <dbReference type="EMBL" id="SEA02139.1"/>
    </source>
</evidence>
<feature type="modified residue" description="4-aspartylphosphate" evidence="7">
    <location>
        <position position="684"/>
    </location>
</feature>
<feature type="transmembrane region" description="Helical" evidence="8">
    <location>
        <begin position="145"/>
        <end position="165"/>
    </location>
</feature>
<dbReference type="InterPro" id="IPR004358">
    <property type="entry name" value="Sig_transdc_His_kin-like_C"/>
</dbReference>
<dbReference type="Gene3D" id="1.10.10.60">
    <property type="entry name" value="Homeodomain-like"/>
    <property type="match status" value="1"/>
</dbReference>
<dbReference type="PROSITE" id="PS01124">
    <property type="entry name" value="HTH_ARAC_FAMILY_2"/>
    <property type="match status" value="1"/>
</dbReference>
<dbReference type="Pfam" id="PF12833">
    <property type="entry name" value="HTH_18"/>
    <property type="match status" value="1"/>
</dbReference>
<dbReference type="InterPro" id="IPR036890">
    <property type="entry name" value="HATPase_C_sf"/>
</dbReference>
<proteinExistence type="predicted"/>
<feature type="transmembrane region" description="Helical" evidence="8">
    <location>
        <begin position="101"/>
        <end position="125"/>
    </location>
</feature>
<dbReference type="InterPro" id="IPR018060">
    <property type="entry name" value="HTH_AraC"/>
</dbReference>
<feature type="transmembrane region" description="Helical" evidence="8">
    <location>
        <begin position="6"/>
        <end position="24"/>
    </location>
</feature>
<dbReference type="SUPFAM" id="SSF55874">
    <property type="entry name" value="ATPase domain of HSP90 chaperone/DNA topoisomerase II/histidine kinase"/>
    <property type="match status" value="1"/>
</dbReference>
<dbReference type="InterPro" id="IPR031621">
    <property type="entry name" value="HisKA_7TM"/>
</dbReference>
<dbReference type="STRING" id="525918.SAMN05660964_00788"/>
<sequence length="889" mass="100557">MNEAAFLLYALTGIMAMSLGWDGFKNRYLPIARPFTVFAYLMAIFAGLRALELFEWDKGQLIGQALLDFDFLLASLVYPIWVWMLLEYQQERKVAMTDFRILLFLIHPVLQFLLVVFDMVAHGYLSQASSVALINPEQRLGSYVIVRYIYAWSTLLLLTVLTPYLMIKKQQHTISDVVKIVVLTPLPFAFFALHKYGVTEYRLTVVFMTLYLFWISRQYRLLDVMPLALRGVMDNVNSGILVSNAQAKLLFVNECANKLLNLDLSPETLKRREQDIPEKLKQCFDFSSPKKQEAQLEIEGSHQGAPHRHIDAVLQPILHPKTQRHLGATLSLHDVTERKNTELQLQRFDRQKSEFFAGISHEFRTPLTLSLGNLDDVLEDAERIKPAELKAALSSVKHNNQRLLALVNQLLELSRLEAGSLPIKPTLLHLDSYLPPLIANFESQASRQRCHIHLQFNHHTAQQSALYFDADAFDKVMLNLISNALKSMPEGGDVTIQLGSPDDATLQLSVRDTGCGIPADALDKVFEMFYSHEHSNPAWQPGTGVGLSLVKQLLKRHGADIQVESVEGQGSTFTITFRKGYAHFPPELVVQHQSNAALAADKYQHLLTLDAVGEPVRIDNDAVLMGFERNEVSEKLVLLVDDNAEMRAYIRKHLAIHFRLIEAADGEEGLALAREAMPDLVLSDVMMPKMNGYELCRELKSHPQTSHIPVLLLTAKSSHNEKLEGLELGADDYLSKPFDVRELTLRMNNLIASRRTIQAFYQHHGLQQVICHPELPKRETSFLDTLQKYVEANIGNADIKVADLAEAVHMSERSLNRKLKALTGDTPKNMVLVIRLEYAKKILTHHPDEPVTQVAYQAGFADASHFTRSFKAYYAMTPTKFREQNAATP</sequence>
<protein>
    <recommendedName>
        <fullName evidence="2">histidine kinase</fullName>
        <ecNumber evidence="2">2.7.13.3</ecNumber>
    </recommendedName>
</protein>
<evidence type="ECO:0000256" key="8">
    <source>
        <dbReference type="SAM" id="Phobius"/>
    </source>
</evidence>
<keyword evidence="4" id="KW-0805">Transcription regulation</keyword>
<dbReference type="GO" id="GO:0003700">
    <property type="term" value="F:DNA-binding transcription factor activity"/>
    <property type="evidence" value="ECO:0007669"/>
    <property type="project" value="InterPro"/>
</dbReference>
<organism evidence="12 13">
    <name type="scientific">Thiothrix caldifontis</name>
    <dbReference type="NCBI Taxonomy" id="525918"/>
    <lineage>
        <taxon>Bacteria</taxon>
        <taxon>Pseudomonadati</taxon>
        <taxon>Pseudomonadota</taxon>
        <taxon>Gammaproteobacteria</taxon>
        <taxon>Thiotrichales</taxon>
        <taxon>Thiotrichaceae</taxon>
        <taxon>Thiothrix</taxon>
    </lineage>
</organism>
<dbReference type="InterPro" id="IPR005467">
    <property type="entry name" value="His_kinase_dom"/>
</dbReference>
<evidence type="ECO:0000259" key="10">
    <source>
        <dbReference type="PROSITE" id="PS50109"/>
    </source>
</evidence>
<feature type="transmembrane region" description="Helical" evidence="8">
    <location>
        <begin position="177"/>
        <end position="193"/>
    </location>
</feature>
<dbReference type="PRINTS" id="PR00344">
    <property type="entry name" value="BCTRLSENSOR"/>
</dbReference>
<dbReference type="CDD" id="cd00082">
    <property type="entry name" value="HisKA"/>
    <property type="match status" value="1"/>
</dbReference>
<dbReference type="Pfam" id="PF16927">
    <property type="entry name" value="HisKA_7TM"/>
    <property type="match status" value="1"/>
</dbReference>
<dbReference type="SMART" id="SM00388">
    <property type="entry name" value="HisKA"/>
    <property type="match status" value="1"/>
</dbReference>
<dbReference type="AlphaFoldDB" id="A0A1H3XRV2"/>
<evidence type="ECO:0000256" key="4">
    <source>
        <dbReference type="ARBA" id="ARBA00023015"/>
    </source>
</evidence>
<evidence type="ECO:0000256" key="7">
    <source>
        <dbReference type="PROSITE-ProRule" id="PRU00169"/>
    </source>
</evidence>
<gene>
    <name evidence="12" type="ORF">SAMN05660964_00788</name>
</gene>
<dbReference type="CDD" id="cd00075">
    <property type="entry name" value="HATPase"/>
    <property type="match status" value="1"/>
</dbReference>
<dbReference type="SMART" id="SM00448">
    <property type="entry name" value="REC"/>
    <property type="match status" value="1"/>
</dbReference>
<dbReference type="PANTHER" id="PTHR43547:SF2">
    <property type="entry name" value="HYBRID SIGNAL TRANSDUCTION HISTIDINE KINASE C"/>
    <property type="match status" value="1"/>
</dbReference>
<dbReference type="Gene3D" id="3.30.565.10">
    <property type="entry name" value="Histidine kinase-like ATPase, C-terminal domain"/>
    <property type="match status" value="1"/>
</dbReference>
<evidence type="ECO:0000256" key="3">
    <source>
        <dbReference type="ARBA" id="ARBA00022553"/>
    </source>
</evidence>
<dbReference type="SUPFAM" id="SSF46689">
    <property type="entry name" value="Homeodomain-like"/>
    <property type="match status" value="1"/>
</dbReference>
<evidence type="ECO:0000313" key="13">
    <source>
        <dbReference type="Proteomes" id="UP000199397"/>
    </source>
</evidence>
<evidence type="ECO:0000256" key="5">
    <source>
        <dbReference type="ARBA" id="ARBA00023125"/>
    </source>
</evidence>
<evidence type="ECO:0000256" key="1">
    <source>
        <dbReference type="ARBA" id="ARBA00000085"/>
    </source>
</evidence>
<keyword evidence="8" id="KW-0812">Transmembrane</keyword>
<dbReference type="InterPro" id="IPR036097">
    <property type="entry name" value="HisK_dim/P_sf"/>
</dbReference>
<dbReference type="Pfam" id="PF00512">
    <property type="entry name" value="HisKA"/>
    <property type="match status" value="1"/>
</dbReference>
<evidence type="ECO:0000256" key="2">
    <source>
        <dbReference type="ARBA" id="ARBA00012438"/>
    </source>
</evidence>
<dbReference type="PROSITE" id="PS00041">
    <property type="entry name" value="HTH_ARAC_FAMILY_1"/>
    <property type="match status" value="1"/>
</dbReference>
<keyword evidence="3 7" id="KW-0597">Phosphoprotein</keyword>
<name>A0A1H3XRV2_9GAMM</name>
<dbReference type="InterPro" id="IPR009057">
    <property type="entry name" value="Homeodomain-like_sf"/>
</dbReference>
<keyword evidence="8" id="KW-1133">Transmembrane helix</keyword>
<dbReference type="SUPFAM" id="SSF47384">
    <property type="entry name" value="Homodimeric domain of signal transducing histidine kinase"/>
    <property type="match status" value="1"/>
</dbReference>
<dbReference type="Gene3D" id="3.30.450.20">
    <property type="entry name" value="PAS domain"/>
    <property type="match status" value="1"/>
</dbReference>
<keyword evidence="13" id="KW-1185">Reference proteome</keyword>
<dbReference type="Proteomes" id="UP000199397">
    <property type="component" value="Unassembled WGS sequence"/>
</dbReference>